<evidence type="ECO:0000313" key="4">
    <source>
        <dbReference type="Proteomes" id="UP000053239"/>
    </source>
</evidence>
<dbReference type="AlphaFoldDB" id="A0A0J9U2G5"/>
<evidence type="ECO:0000313" key="3">
    <source>
        <dbReference type="EMBL" id="KNA02391.1"/>
    </source>
</evidence>
<organism evidence="3 4">
    <name type="scientific">Plasmodium vivax North Korean</name>
    <dbReference type="NCBI Taxonomy" id="1035514"/>
    <lineage>
        <taxon>Eukaryota</taxon>
        <taxon>Sar</taxon>
        <taxon>Alveolata</taxon>
        <taxon>Apicomplexa</taxon>
        <taxon>Aconoidasida</taxon>
        <taxon>Haemosporida</taxon>
        <taxon>Plasmodiidae</taxon>
        <taxon>Plasmodium</taxon>
        <taxon>Plasmodium (Plasmodium)</taxon>
    </lineage>
</organism>
<dbReference type="InterPro" id="IPR008780">
    <property type="entry name" value="Plasmodium_Vir"/>
</dbReference>
<reference evidence="3 4" key="1">
    <citation type="submission" date="2011-09" db="EMBL/GenBank/DDBJ databases">
        <title>The Genome Sequence of Plasmodium vivax North Korean.</title>
        <authorList>
            <consortium name="The Broad Institute Genome Sequencing Platform"/>
            <consortium name="The Broad Institute Genome Sequencing Center for Infectious Disease"/>
            <person name="Neafsey D."/>
            <person name="Carlton J."/>
            <person name="Barnwell J."/>
            <person name="Collins W."/>
            <person name="Escalante A."/>
            <person name="Mullikin J."/>
            <person name="Saul A."/>
            <person name="Guigo R."/>
            <person name="Camara F."/>
            <person name="Young S.K."/>
            <person name="Zeng Q."/>
            <person name="Gargeya S."/>
            <person name="Fitzgerald M."/>
            <person name="Haas B."/>
            <person name="Abouelleil A."/>
            <person name="Alvarado L."/>
            <person name="Arachchi H.M."/>
            <person name="Berlin A."/>
            <person name="Brown A."/>
            <person name="Chapman S.B."/>
            <person name="Chen Z."/>
            <person name="Dunbar C."/>
            <person name="Freedman E."/>
            <person name="Gearin G."/>
            <person name="Gellesch M."/>
            <person name="Goldberg J."/>
            <person name="Griggs A."/>
            <person name="Gujja S."/>
            <person name="Heiman D."/>
            <person name="Howarth C."/>
            <person name="Larson L."/>
            <person name="Lui A."/>
            <person name="MacDonald P.J.P."/>
            <person name="Montmayeur A."/>
            <person name="Murphy C."/>
            <person name="Neiman D."/>
            <person name="Pearson M."/>
            <person name="Priest M."/>
            <person name="Roberts A."/>
            <person name="Saif S."/>
            <person name="Shea T."/>
            <person name="Shenoy N."/>
            <person name="Sisk P."/>
            <person name="Stolte C."/>
            <person name="Sykes S."/>
            <person name="Wortman J."/>
            <person name="Nusbaum C."/>
            <person name="Birren B."/>
        </authorList>
    </citation>
    <scope>NUCLEOTIDE SEQUENCE [LARGE SCALE GENOMIC DNA]</scope>
    <source>
        <strain evidence="3 4">North Korean</strain>
    </source>
</reference>
<feature type="region of interest" description="Disordered" evidence="1">
    <location>
        <begin position="124"/>
        <end position="166"/>
    </location>
</feature>
<sequence>MELWKKWKDLYDYIKNKDDIQNIINSDRELCKIYPKYHTYITGIYETYKKECCEVYNGNCPYELNFKEWCHKEDLFTKLKCNDSEVVTTYTAQPGIYNSEQLETADGLLAKQETEERDGRVQVFLEEGTTRSPKPQEEEREQRGSSGTEEETVEAGREEPESSFGAGRLIDSDNLVAGPIGDPSESILPKNTGTIGATLAGSSLFLLMMYKVIKRIFNNYYHFMLIFILNYHQNLLIQNNYFFKYAYSF</sequence>
<keyword evidence="2" id="KW-1133">Transmembrane helix</keyword>
<accession>A0A0J9U2G5</accession>
<dbReference type="Proteomes" id="UP000053239">
    <property type="component" value="Unassembled WGS sequence"/>
</dbReference>
<keyword evidence="2" id="KW-0472">Membrane</keyword>
<dbReference type="EMBL" id="KQ235189">
    <property type="protein sequence ID" value="KNA02391.1"/>
    <property type="molecule type" value="Genomic_DNA"/>
</dbReference>
<feature type="compositionally biased region" description="Basic and acidic residues" evidence="1">
    <location>
        <begin position="134"/>
        <end position="143"/>
    </location>
</feature>
<proteinExistence type="predicted"/>
<feature type="transmembrane region" description="Helical" evidence="2">
    <location>
        <begin position="220"/>
        <end position="237"/>
    </location>
</feature>
<dbReference type="Pfam" id="PF05795">
    <property type="entry name" value="Plasmodium_Vir"/>
    <property type="match status" value="1"/>
</dbReference>
<keyword evidence="2" id="KW-0812">Transmembrane</keyword>
<evidence type="ECO:0000256" key="1">
    <source>
        <dbReference type="SAM" id="MobiDB-lite"/>
    </source>
</evidence>
<gene>
    <name evidence="3" type="ORF">PVNG_01545</name>
</gene>
<name>A0A0J9U2G5_PLAVI</name>
<evidence type="ECO:0000256" key="2">
    <source>
        <dbReference type="SAM" id="Phobius"/>
    </source>
</evidence>
<protein>
    <submittedName>
        <fullName evidence="3">Uncharacterized protein</fullName>
    </submittedName>
</protein>